<evidence type="ECO:0000313" key="4">
    <source>
        <dbReference type="Proteomes" id="UP000431177"/>
    </source>
</evidence>
<reference evidence="1 4" key="2">
    <citation type="journal article" date="2019" name="Nat. Med.">
        <title>A library of human gut bacterial isolates paired with longitudinal multiomics data enables mechanistic microbiome research.</title>
        <authorList>
            <person name="Poyet M."/>
            <person name="Groussin M."/>
            <person name="Gibbons S.M."/>
            <person name="Avila-Pacheco J."/>
            <person name="Jiang X."/>
            <person name="Kearney S.M."/>
            <person name="Perrotta A.R."/>
            <person name="Berdy B."/>
            <person name="Zhao S."/>
            <person name="Lieberman T.D."/>
            <person name="Swanson P.K."/>
            <person name="Smith M."/>
            <person name="Roesemann S."/>
            <person name="Alexander J.E."/>
            <person name="Rich S.A."/>
            <person name="Livny J."/>
            <person name="Vlamakis H."/>
            <person name="Clish C."/>
            <person name="Bullock K."/>
            <person name="Deik A."/>
            <person name="Scott J."/>
            <person name="Pierce K.A."/>
            <person name="Xavier R.J."/>
            <person name="Alm E.J."/>
        </authorList>
    </citation>
    <scope>NUCLEOTIDE SEQUENCE [LARGE SCALE GENOMIC DNA]</scope>
    <source>
        <strain evidence="1 4">BIOML-A2</strain>
    </source>
</reference>
<dbReference type="AlphaFoldDB" id="A0A413B9S5"/>
<name>A0A413B9S5_BACSE</name>
<dbReference type="EMBL" id="QSAF01000004">
    <property type="protein sequence ID" value="RGW35343.1"/>
    <property type="molecule type" value="Genomic_DNA"/>
</dbReference>
<dbReference type="Pfam" id="PF08665">
    <property type="entry name" value="PglZ"/>
    <property type="match status" value="1"/>
</dbReference>
<sequence>MIIDQIYSYFERDEDMHVLFIFDSMDYIGLELCNVVWKEGYRYVVFDGRWFTTKYLLHTEWSNDKVVLLFPPECQVVYPNDEKERLKFPLLGELEAGGVLHGDNSLDFMSQHHIDAKYERYVSSRINELNISRVESMLKPYYESKTFSLEVADRAIVSYMLDSDRLLEWNEIILRTLMFGCSTEKKRRDIAFNRIGKRPAISTLLNNKLQEIFGVAYDENSTIKVDNLIRIWKYNLICRSLPANPNDDYKELKVTSSLGIDRMFSLFSLAKATPATAEKFEMLMSELGNSVREAQIIDCYGIDAPYSYVPQSMCLNIVEKTICNGIAEHYETVINRMESLMLRQPGNTLVERLTAFVSLTASYYELASKVVSQLKIDNADEYIRQYSESFYQLDTLYRRALEKYYLLSTEGLEIADALTLAKRRLDADYHEFIGVMGMEWSDTVKNEGKEWHFETLLTRQENFYTDHVKDFSARQMIIVSDALRYEVAREMLGEMFKRSKQKHEMHMECMVGMLPSETKFSKVSLLPHSKMTLTADGTSLDDGPILEDIKSRESHVQKYNPESRCFNFSDLQNDSNTNREKLKGHKLVYVFHDVIDSAGHNDDGESLISACRRTVNELSEFVLSSLATYNFEKVIVTSDHGFLFNDIIIQEKDKQTITEEASERKSRYYLTTSDTEIINVAKYNGVAVPIGTNRFAAQGATYKFAHGGSSLQEIVIPLIVASRGREKVSEQRKVQIMLLGDKRVIESSVLQLAFIQKDAVSYDLKKMRIRFGLYDSDKLVSDEKELDIDRADTDATSRIYSQSLTLSSGVNASILELRVYDVEDNLNPIIKEKVMNKTLIERDF</sequence>
<dbReference type="RefSeq" id="WP_117713562.1">
    <property type="nucleotide sequence ID" value="NZ_JAQCSR010000006.1"/>
</dbReference>
<comment type="caution">
    <text evidence="2">The sequence shown here is derived from an EMBL/GenBank/DDBJ whole genome shotgun (WGS) entry which is preliminary data.</text>
</comment>
<evidence type="ECO:0000313" key="1">
    <source>
        <dbReference type="EMBL" id="KAB5326824.1"/>
    </source>
</evidence>
<evidence type="ECO:0000313" key="2">
    <source>
        <dbReference type="EMBL" id="RGW35343.1"/>
    </source>
</evidence>
<evidence type="ECO:0000313" key="3">
    <source>
        <dbReference type="Proteomes" id="UP000285150"/>
    </source>
</evidence>
<proteinExistence type="predicted"/>
<dbReference type="EMBL" id="WCLA01000022">
    <property type="protein sequence ID" value="KAB5326824.1"/>
    <property type="molecule type" value="Genomic_DNA"/>
</dbReference>
<accession>A0A413B9S5</accession>
<gene>
    <name evidence="2" type="ORF">DWV77_05170</name>
    <name evidence="1" type="ORF">F9950_11300</name>
</gene>
<organism evidence="2 3">
    <name type="scientific">Bacteroides stercoris</name>
    <dbReference type="NCBI Taxonomy" id="46506"/>
    <lineage>
        <taxon>Bacteria</taxon>
        <taxon>Pseudomonadati</taxon>
        <taxon>Bacteroidota</taxon>
        <taxon>Bacteroidia</taxon>
        <taxon>Bacteroidales</taxon>
        <taxon>Bacteroidaceae</taxon>
        <taxon>Bacteroides</taxon>
    </lineage>
</organism>
<reference evidence="2 3" key="1">
    <citation type="submission" date="2018-08" db="EMBL/GenBank/DDBJ databases">
        <title>A genome reference for cultivated species of the human gut microbiota.</title>
        <authorList>
            <person name="Zou Y."/>
            <person name="Xue W."/>
            <person name="Luo G."/>
        </authorList>
    </citation>
    <scope>NUCLEOTIDE SEQUENCE [LARGE SCALE GENOMIC DNA]</scope>
    <source>
        <strain evidence="2 3">AF12-7</strain>
    </source>
</reference>
<protein>
    <submittedName>
        <fullName evidence="2">PglZ domain-containing protein</fullName>
    </submittedName>
</protein>
<dbReference type="Proteomes" id="UP000285150">
    <property type="component" value="Unassembled WGS sequence"/>
</dbReference>
<dbReference type="Proteomes" id="UP000431177">
    <property type="component" value="Unassembled WGS sequence"/>
</dbReference>